<accession>A0ACB9IH06</accession>
<proteinExistence type="predicted"/>
<reference evidence="2" key="1">
    <citation type="journal article" date="2022" name="Mol. Ecol. Resour.">
        <title>The genomes of chicory, endive, great burdock and yacon provide insights into Asteraceae palaeo-polyploidization history and plant inulin production.</title>
        <authorList>
            <person name="Fan W."/>
            <person name="Wang S."/>
            <person name="Wang H."/>
            <person name="Wang A."/>
            <person name="Jiang F."/>
            <person name="Liu H."/>
            <person name="Zhao H."/>
            <person name="Xu D."/>
            <person name="Zhang Y."/>
        </authorList>
    </citation>
    <scope>NUCLEOTIDE SEQUENCE [LARGE SCALE GENOMIC DNA]</scope>
    <source>
        <strain evidence="2">cv. Yunnan</strain>
    </source>
</reference>
<evidence type="ECO:0000313" key="2">
    <source>
        <dbReference type="Proteomes" id="UP001056120"/>
    </source>
</evidence>
<name>A0ACB9IH06_9ASTR</name>
<protein>
    <submittedName>
        <fullName evidence="1">Uncharacterized protein</fullName>
    </submittedName>
</protein>
<comment type="caution">
    <text evidence="1">The sequence shown here is derived from an EMBL/GenBank/DDBJ whole genome shotgun (WGS) entry which is preliminary data.</text>
</comment>
<keyword evidence="2" id="KW-1185">Reference proteome</keyword>
<reference evidence="1 2" key="2">
    <citation type="journal article" date="2022" name="Mol. Ecol. Resour.">
        <title>The genomes of chicory, endive, great burdock and yacon provide insights into Asteraceae paleo-polyploidization history and plant inulin production.</title>
        <authorList>
            <person name="Fan W."/>
            <person name="Wang S."/>
            <person name="Wang H."/>
            <person name="Wang A."/>
            <person name="Jiang F."/>
            <person name="Liu H."/>
            <person name="Zhao H."/>
            <person name="Xu D."/>
            <person name="Zhang Y."/>
        </authorList>
    </citation>
    <scope>NUCLEOTIDE SEQUENCE [LARGE SCALE GENOMIC DNA]</scope>
    <source>
        <strain evidence="2">cv. Yunnan</strain>
        <tissue evidence="1">Leaves</tissue>
    </source>
</reference>
<sequence length="79" mass="9129">MMVLGGCSEDTNGGVRLWMKVESREGYRARVDSGRMKEVARRWARLGHWPRKKAEAPGGCARRWAWWCARWGKKTGHGR</sequence>
<dbReference type="EMBL" id="CM042025">
    <property type="protein sequence ID" value="KAI3807548.1"/>
    <property type="molecule type" value="Genomic_DNA"/>
</dbReference>
<evidence type="ECO:0000313" key="1">
    <source>
        <dbReference type="EMBL" id="KAI3807548.1"/>
    </source>
</evidence>
<gene>
    <name evidence="1" type="ORF">L1987_23478</name>
</gene>
<dbReference type="Proteomes" id="UP001056120">
    <property type="component" value="Linkage Group LG08"/>
</dbReference>
<organism evidence="1 2">
    <name type="scientific">Smallanthus sonchifolius</name>
    <dbReference type="NCBI Taxonomy" id="185202"/>
    <lineage>
        <taxon>Eukaryota</taxon>
        <taxon>Viridiplantae</taxon>
        <taxon>Streptophyta</taxon>
        <taxon>Embryophyta</taxon>
        <taxon>Tracheophyta</taxon>
        <taxon>Spermatophyta</taxon>
        <taxon>Magnoliopsida</taxon>
        <taxon>eudicotyledons</taxon>
        <taxon>Gunneridae</taxon>
        <taxon>Pentapetalae</taxon>
        <taxon>asterids</taxon>
        <taxon>campanulids</taxon>
        <taxon>Asterales</taxon>
        <taxon>Asteraceae</taxon>
        <taxon>Asteroideae</taxon>
        <taxon>Heliantheae alliance</taxon>
        <taxon>Millerieae</taxon>
        <taxon>Smallanthus</taxon>
    </lineage>
</organism>